<dbReference type="Proteomes" id="UP000469125">
    <property type="component" value="Unassembled WGS sequence"/>
</dbReference>
<evidence type="ECO:0000313" key="2">
    <source>
        <dbReference type="Proteomes" id="UP000469125"/>
    </source>
</evidence>
<organism evidence="1 2">
    <name type="scientific">Ornithinibacillus caprae</name>
    <dbReference type="NCBI Taxonomy" id="2678566"/>
    <lineage>
        <taxon>Bacteria</taxon>
        <taxon>Bacillati</taxon>
        <taxon>Bacillota</taxon>
        <taxon>Bacilli</taxon>
        <taxon>Bacillales</taxon>
        <taxon>Bacillaceae</taxon>
        <taxon>Ornithinibacillus</taxon>
    </lineage>
</organism>
<dbReference type="RefSeq" id="WP_196493818.1">
    <property type="nucleotide sequence ID" value="NZ_WOCA01000010.1"/>
</dbReference>
<evidence type="ECO:0000313" key="1">
    <source>
        <dbReference type="EMBL" id="MUK89311.1"/>
    </source>
</evidence>
<gene>
    <name evidence="1" type="ORF">GMD78_13110</name>
</gene>
<comment type="caution">
    <text evidence="1">The sequence shown here is derived from an EMBL/GenBank/DDBJ whole genome shotgun (WGS) entry which is preliminary data.</text>
</comment>
<proteinExistence type="predicted"/>
<accession>A0A6N8FJ89</accession>
<keyword evidence="2" id="KW-1185">Reference proteome</keyword>
<reference evidence="1 2" key="1">
    <citation type="submission" date="2019-11" db="EMBL/GenBank/DDBJ databases">
        <authorList>
            <person name="Li X."/>
        </authorList>
    </citation>
    <scope>NUCLEOTIDE SEQUENCE [LARGE SCALE GENOMIC DNA]</scope>
    <source>
        <strain evidence="1 2">L9</strain>
    </source>
</reference>
<protein>
    <recommendedName>
        <fullName evidence="3">NERD domain-containing protein</fullName>
    </recommendedName>
</protein>
<dbReference type="EMBL" id="WOCA01000010">
    <property type="protein sequence ID" value="MUK89311.1"/>
    <property type="molecule type" value="Genomic_DNA"/>
</dbReference>
<name>A0A6N8FJ89_9BACI</name>
<evidence type="ECO:0008006" key="3">
    <source>
        <dbReference type="Google" id="ProtNLM"/>
    </source>
</evidence>
<dbReference type="AlphaFoldDB" id="A0A6N8FJ89"/>
<sequence length="640" mass="74610">MELYKLESMARNNPDKLIENIKNEYHKNGIQSAISYIKMSNIAINKLGTLTYNKILSNLINYLIEVDPNKEILSKFINEIKIINNFYTELNKKISNDIEKEIQDNIHFPAFLLVLELTLHEIIQKEDSNTSSAMYENIIENASLILKYFNYKKFPVNGSNKIIRSSDLNIAQKHIEFGDLRVIIETVKDLWSYFNTGFITHDGNFALNSLNKSSKGFFITQLLFQNIRDAKMAYSAFAENVHPILINKNISNLPPTQYLNQHEKLACEFIEEYFYINDLTIKLDGIPIKEWIRAYSIIAVFANDFREKRNLKVNKISMQLNKWCLIKDINEWKRIFEKYGVSKQNITQILGRLTFKKNSRDLFDCPLIPFEDKLLVLPSATFLIDCSRALLSNLTAKGVNVSIKGTKFEKEIRSLISKNDIICKNLKDNIKGENYECDIVFSLDGDLFIFELKNLPQPQTYKEYKRFLLEIEKAKTQLRRNSNHFLSNSNELLSDTFKVDPTKCKVYKIILTNVPIGEDLDSDDIYVTDSLSIEGFFKRNSPSTVMYTGSNLIVEKFFRSIFEGQLSKQKFIKMLQIKPHILMNEKRIGRRKYNYGKQLNLILETYFVKLNSVSSIESLRGNKDYNNYIDHLHQIKSLYD</sequence>